<keyword evidence="2 6" id="KW-0812">Transmembrane</keyword>
<dbReference type="Pfam" id="PF09335">
    <property type="entry name" value="VTT_dom"/>
    <property type="match status" value="1"/>
</dbReference>
<evidence type="ECO:0000256" key="2">
    <source>
        <dbReference type="ARBA" id="ARBA00022692"/>
    </source>
</evidence>
<protein>
    <recommendedName>
        <fullName evidence="7">VTT domain-containing protein</fullName>
    </recommendedName>
</protein>
<evidence type="ECO:0000256" key="5">
    <source>
        <dbReference type="ARBA" id="ARBA00025797"/>
    </source>
</evidence>
<feature type="transmembrane region" description="Helical" evidence="6">
    <location>
        <begin position="205"/>
        <end position="225"/>
    </location>
</feature>
<dbReference type="GO" id="GO:0005789">
    <property type="term" value="C:endoplasmic reticulum membrane"/>
    <property type="evidence" value="ECO:0007669"/>
    <property type="project" value="TreeGrafter"/>
</dbReference>
<comment type="caution">
    <text evidence="8">The sequence shown here is derived from an EMBL/GenBank/DDBJ whole genome shotgun (WGS) entry which is preliminary data.</text>
</comment>
<evidence type="ECO:0000256" key="6">
    <source>
        <dbReference type="SAM" id="Phobius"/>
    </source>
</evidence>
<keyword evidence="9" id="KW-1185">Reference proteome</keyword>
<gene>
    <name evidence="8" type="ORF">AFUS01_LOCUS40636</name>
</gene>
<feature type="domain" description="VTT" evidence="7">
    <location>
        <begin position="74"/>
        <end position="193"/>
    </location>
</feature>
<dbReference type="InterPro" id="IPR045014">
    <property type="entry name" value="TM41A/B"/>
</dbReference>
<evidence type="ECO:0000259" key="7">
    <source>
        <dbReference type="Pfam" id="PF09335"/>
    </source>
</evidence>
<dbReference type="GO" id="GO:0000045">
    <property type="term" value="P:autophagosome assembly"/>
    <property type="evidence" value="ECO:0007669"/>
    <property type="project" value="TreeGrafter"/>
</dbReference>
<keyword evidence="4 6" id="KW-0472">Membrane</keyword>
<proteinExistence type="inferred from homology"/>
<accession>A0A8J2PRI2</accession>
<comment type="similarity">
    <text evidence="5">Belongs to the TMEM41 family.</text>
</comment>
<evidence type="ECO:0000256" key="3">
    <source>
        <dbReference type="ARBA" id="ARBA00022989"/>
    </source>
</evidence>
<evidence type="ECO:0000313" key="8">
    <source>
        <dbReference type="EMBL" id="CAG7830864.1"/>
    </source>
</evidence>
<dbReference type="EMBL" id="CAJVCH010557888">
    <property type="protein sequence ID" value="CAG7830864.1"/>
    <property type="molecule type" value="Genomic_DNA"/>
</dbReference>
<dbReference type="Proteomes" id="UP000708208">
    <property type="component" value="Unassembled WGS sequence"/>
</dbReference>
<evidence type="ECO:0000256" key="1">
    <source>
        <dbReference type="ARBA" id="ARBA00004141"/>
    </source>
</evidence>
<evidence type="ECO:0000256" key="4">
    <source>
        <dbReference type="ARBA" id="ARBA00023136"/>
    </source>
</evidence>
<organism evidence="8 9">
    <name type="scientific">Allacma fusca</name>
    <dbReference type="NCBI Taxonomy" id="39272"/>
    <lineage>
        <taxon>Eukaryota</taxon>
        <taxon>Metazoa</taxon>
        <taxon>Ecdysozoa</taxon>
        <taxon>Arthropoda</taxon>
        <taxon>Hexapoda</taxon>
        <taxon>Collembola</taxon>
        <taxon>Symphypleona</taxon>
        <taxon>Sminthuridae</taxon>
        <taxon>Allacma</taxon>
    </lineage>
</organism>
<feature type="transmembrane region" description="Helical" evidence="6">
    <location>
        <begin position="54"/>
        <end position="82"/>
    </location>
</feature>
<evidence type="ECO:0000313" key="9">
    <source>
        <dbReference type="Proteomes" id="UP000708208"/>
    </source>
</evidence>
<feature type="transmembrane region" description="Helical" evidence="6">
    <location>
        <begin position="231"/>
        <end position="250"/>
    </location>
</feature>
<name>A0A8J2PRI2_9HEXA</name>
<dbReference type="InterPro" id="IPR032816">
    <property type="entry name" value="VTT_dom"/>
</dbReference>
<dbReference type="PANTHER" id="PTHR43220:SF18">
    <property type="entry name" value="TRANSMEMBRANE PROTEIN 41B"/>
    <property type="match status" value="1"/>
</dbReference>
<sequence>MFSIANQGSAISLFVVYKSFPEFEGNELEHLKLPRSIEDAKHLGQVLSRYKDDYYFNVLSGVFITYIFLQTFAIPGSIFLSIMSGFLFSFYVALFLVCFCSATGATCCYMLSQLVGRKMIFTYFPEKAEHWRQVVDRHRGDLLNYMIFLRITPFLPNWFINITAPVVGVPILPFWLGTFLGVAPPSFVAIQTGTTLHELASSSAALSWTSLIILLILGFVSLVPILIKYNFLSGVIDLVLSEAFPLILFLQGNCPLSSDMFQQSLK</sequence>
<reference evidence="8" key="1">
    <citation type="submission" date="2021-06" db="EMBL/GenBank/DDBJ databases">
        <authorList>
            <person name="Hodson N. C."/>
            <person name="Mongue J. A."/>
            <person name="Jaron S. K."/>
        </authorList>
    </citation>
    <scope>NUCLEOTIDE SEQUENCE</scope>
</reference>
<feature type="transmembrane region" description="Helical" evidence="6">
    <location>
        <begin position="88"/>
        <end position="111"/>
    </location>
</feature>
<comment type="subcellular location">
    <subcellularLocation>
        <location evidence="1">Membrane</location>
        <topology evidence="1">Multi-pass membrane protein</topology>
    </subcellularLocation>
</comment>
<dbReference type="OrthoDB" id="3364966at2759"/>
<keyword evidence="3 6" id="KW-1133">Transmembrane helix</keyword>
<dbReference type="PANTHER" id="PTHR43220">
    <property type="match status" value="1"/>
</dbReference>
<dbReference type="AlphaFoldDB" id="A0A8J2PRI2"/>